<dbReference type="EMBL" id="BPLR01010409">
    <property type="protein sequence ID" value="GIY39122.1"/>
    <property type="molecule type" value="Genomic_DNA"/>
</dbReference>
<evidence type="ECO:0000256" key="1">
    <source>
        <dbReference type="SAM" id="MobiDB-lite"/>
    </source>
</evidence>
<proteinExistence type="predicted"/>
<protein>
    <submittedName>
        <fullName evidence="2">Uncharacterized protein</fullName>
    </submittedName>
</protein>
<sequence>MLMQCVMLARKTIRADTFHQAEILPIQQDPQLPSPKENIPDKDNPAHLQYPRCFPHLMSPTDTVAVTAYIATYPVGMYEPPCVITSCPRPYLKQKIPSQSAKESGRGRDTSCKHSPRPPRNPNDVKQTILLINSLRSQRKTQASHRGLYNWQRQK</sequence>
<feature type="compositionally biased region" description="Basic and acidic residues" evidence="1">
    <location>
        <begin position="103"/>
        <end position="112"/>
    </location>
</feature>
<dbReference type="Proteomes" id="UP001054945">
    <property type="component" value="Unassembled WGS sequence"/>
</dbReference>
<comment type="caution">
    <text evidence="2">The sequence shown here is derived from an EMBL/GenBank/DDBJ whole genome shotgun (WGS) entry which is preliminary data.</text>
</comment>
<organism evidence="2 3">
    <name type="scientific">Caerostris extrusa</name>
    <name type="common">Bark spider</name>
    <name type="synonym">Caerostris bankana</name>
    <dbReference type="NCBI Taxonomy" id="172846"/>
    <lineage>
        <taxon>Eukaryota</taxon>
        <taxon>Metazoa</taxon>
        <taxon>Ecdysozoa</taxon>
        <taxon>Arthropoda</taxon>
        <taxon>Chelicerata</taxon>
        <taxon>Arachnida</taxon>
        <taxon>Araneae</taxon>
        <taxon>Araneomorphae</taxon>
        <taxon>Entelegynae</taxon>
        <taxon>Araneoidea</taxon>
        <taxon>Araneidae</taxon>
        <taxon>Caerostris</taxon>
    </lineage>
</organism>
<evidence type="ECO:0000313" key="2">
    <source>
        <dbReference type="EMBL" id="GIY39122.1"/>
    </source>
</evidence>
<accession>A0AAV4T2M8</accession>
<keyword evidence="3" id="KW-1185">Reference proteome</keyword>
<dbReference type="AlphaFoldDB" id="A0AAV4T2M8"/>
<feature type="region of interest" description="Disordered" evidence="1">
    <location>
        <begin position="94"/>
        <end position="155"/>
    </location>
</feature>
<gene>
    <name evidence="2" type="ORF">CEXT_66861</name>
</gene>
<reference evidence="2 3" key="1">
    <citation type="submission" date="2021-06" db="EMBL/GenBank/DDBJ databases">
        <title>Caerostris extrusa draft genome.</title>
        <authorList>
            <person name="Kono N."/>
            <person name="Arakawa K."/>
        </authorList>
    </citation>
    <scope>NUCLEOTIDE SEQUENCE [LARGE SCALE GENOMIC DNA]</scope>
</reference>
<evidence type="ECO:0000313" key="3">
    <source>
        <dbReference type="Proteomes" id="UP001054945"/>
    </source>
</evidence>
<name>A0AAV4T2M8_CAEEX</name>
<feature type="compositionally biased region" description="Polar residues" evidence="1">
    <location>
        <begin position="124"/>
        <end position="136"/>
    </location>
</feature>